<keyword evidence="3" id="KW-0472">Membrane</keyword>
<feature type="compositionally biased region" description="Basic and acidic residues" evidence="2">
    <location>
        <begin position="480"/>
        <end position="499"/>
    </location>
</feature>
<dbReference type="eggNOG" id="COG1196">
    <property type="taxonomic scope" value="Bacteria"/>
</dbReference>
<keyword evidence="3" id="KW-1133">Transmembrane helix</keyword>
<organism evidence="4 5">
    <name type="scientific">Pirellula staleyi (strain ATCC 27377 / DSM 6068 / ICPB 4128)</name>
    <name type="common">Pirella staleyi</name>
    <dbReference type="NCBI Taxonomy" id="530564"/>
    <lineage>
        <taxon>Bacteria</taxon>
        <taxon>Pseudomonadati</taxon>
        <taxon>Planctomycetota</taxon>
        <taxon>Planctomycetia</taxon>
        <taxon>Pirellulales</taxon>
        <taxon>Pirellulaceae</taxon>
        <taxon>Pirellula</taxon>
    </lineage>
</organism>
<feature type="transmembrane region" description="Helical" evidence="3">
    <location>
        <begin position="140"/>
        <end position="158"/>
    </location>
</feature>
<keyword evidence="5" id="KW-1185">Reference proteome</keyword>
<dbReference type="STRING" id="530564.Psta_2032"/>
<dbReference type="EMBL" id="CP001848">
    <property type="protein sequence ID" value="ADB16706.1"/>
    <property type="molecule type" value="Genomic_DNA"/>
</dbReference>
<proteinExistence type="predicted"/>
<protein>
    <submittedName>
        <fullName evidence="4">Uncharacterized protein</fullName>
    </submittedName>
</protein>
<gene>
    <name evidence="4" type="ordered locus">Psta_2032</name>
</gene>
<feature type="compositionally biased region" description="Basic and acidic residues" evidence="2">
    <location>
        <begin position="452"/>
        <end position="462"/>
    </location>
</feature>
<feature type="transmembrane region" description="Helical" evidence="3">
    <location>
        <begin position="53"/>
        <end position="76"/>
    </location>
</feature>
<reference evidence="4 5" key="1">
    <citation type="journal article" date="2009" name="Stand. Genomic Sci.">
        <title>Complete genome sequence of Pirellula staleyi type strain (ATCC 27377).</title>
        <authorList>
            <person name="Clum A."/>
            <person name="Tindall B.J."/>
            <person name="Sikorski J."/>
            <person name="Ivanova N."/>
            <person name="Mavrommatis K."/>
            <person name="Lucas S."/>
            <person name="Glavina del Rio T."/>
            <person name="Nolan M."/>
            <person name="Chen F."/>
            <person name="Tice H."/>
            <person name="Pitluck S."/>
            <person name="Cheng J.F."/>
            <person name="Chertkov O."/>
            <person name="Brettin T."/>
            <person name="Han C."/>
            <person name="Detter J.C."/>
            <person name="Kuske C."/>
            <person name="Bruce D."/>
            <person name="Goodwin L."/>
            <person name="Ovchinikova G."/>
            <person name="Pati A."/>
            <person name="Mikhailova N."/>
            <person name="Chen A."/>
            <person name="Palaniappan K."/>
            <person name="Land M."/>
            <person name="Hauser L."/>
            <person name="Chang Y.J."/>
            <person name="Jeffries C.D."/>
            <person name="Chain P."/>
            <person name="Rohde M."/>
            <person name="Goker M."/>
            <person name="Bristow J."/>
            <person name="Eisen J.A."/>
            <person name="Markowitz V."/>
            <person name="Hugenholtz P."/>
            <person name="Kyrpides N.C."/>
            <person name="Klenk H.P."/>
            <person name="Lapidus A."/>
        </authorList>
    </citation>
    <scope>NUCLEOTIDE SEQUENCE [LARGE SCALE GENOMIC DNA]</scope>
    <source>
        <strain evidence="5">ATCC 27377 / DSM 6068 / ICPB 4128</strain>
    </source>
</reference>
<evidence type="ECO:0000313" key="5">
    <source>
        <dbReference type="Proteomes" id="UP000001887"/>
    </source>
</evidence>
<feature type="transmembrane region" description="Helical" evidence="3">
    <location>
        <begin position="20"/>
        <end position="41"/>
    </location>
</feature>
<evidence type="ECO:0000256" key="1">
    <source>
        <dbReference type="SAM" id="Coils"/>
    </source>
</evidence>
<feature type="coiled-coil region" evidence="1">
    <location>
        <begin position="177"/>
        <end position="204"/>
    </location>
</feature>
<evidence type="ECO:0000313" key="4">
    <source>
        <dbReference type="EMBL" id="ADB16706.1"/>
    </source>
</evidence>
<sequence length="555" mass="61743">MDEIKRQVQRAQWRLNFNQFLTMVSWSLFASLLVGVIGLAIPKIWVLKLDTQIWQWSWIAGSAAVGLIVAGVWTYLARRSAIEAAIEVDRRFGLRERISSTLTLAPQELDSEVGRALVNDASRRVERIDIRDQFKVEPSWRLALPVLSALLVVGTTFLPNAALKQANAAAENPTESQKVVKAAAEKLKQKLRDTQKKAEELGLKDAELLKQIDREVDKLTEKNGLDRKDAMIKINDLAKEIQKKKEGLSGADEMKKALEKLKDVQKGPADKTAEALKNGDFGKAKEEIEKLAQDLKEGKLTPEKKEELAKQLEQMAEKLKGMAESHKEARENLAKEIEKKMQSGDPKEMAEASKLQEQLDKMDSQAAQMEQMNQRMSDKLAECAKCMKSGSKEGEKMALDELSELAENLDELQEQLDQLENLDEVMDQLASAKDAMRGKGSEGMEGEGEGEGEGKGKGDKSGRGLGEGQGEGERPEEETDKNFYDSRVAADPKKGESIRIGDAGGKNVAGVTREALKEEVTAGRAKEPDALNDVTLPREQRDHARQYFERFRTGE</sequence>
<evidence type="ECO:0000256" key="2">
    <source>
        <dbReference type="SAM" id="MobiDB-lite"/>
    </source>
</evidence>
<dbReference type="AlphaFoldDB" id="D2R0V8"/>
<keyword evidence="3" id="KW-0812">Transmembrane</keyword>
<dbReference type="HOGENOM" id="CLU_496670_0_0_0"/>
<dbReference type="Proteomes" id="UP000001887">
    <property type="component" value="Chromosome"/>
</dbReference>
<evidence type="ECO:0000256" key="3">
    <source>
        <dbReference type="SAM" id="Phobius"/>
    </source>
</evidence>
<accession>D2R0V8</accession>
<dbReference type="KEGG" id="psl:Psta_2032"/>
<keyword evidence="1" id="KW-0175">Coiled coil</keyword>
<name>D2R0V8_PIRSD</name>
<feature type="region of interest" description="Disordered" evidence="2">
    <location>
        <begin position="409"/>
        <end position="504"/>
    </location>
</feature>
<dbReference type="OrthoDB" id="250171at2"/>